<dbReference type="InParanoid" id="W3X8A6"/>
<dbReference type="GeneID" id="19269242"/>
<reference evidence="3" key="1">
    <citation type="journal article" date="2015" name="BMC Genomics">
        <title>Genomic and transcriptomic analysis of the endophytic fungus Pestalotiopsis fici reveals its lifestyle and high potential for synthesis of natural products.</title>
        <authorList>
            <person name="Wang X."/>
            <person name="Zhang X."/>
            <person name="Liu L."/>
            <person name="Xiang M."/>
            <person name="Wang W."/>
            <person name="Sun X."/>
            <person name="Che Y."/>
            <person name="Guo L."/>
            <person name="Liu G."/>
            <person name="Guo L."/>
            <person name="Wang C."/>
            <person name="Yin W.B."/>
            <person name="Stadler M."/>
            <person name="Zhang X."/>
            <person name="Liu X."/>
        </authorList>
    </citation>
    <scope>NUCLEOTIDE SEQUENCE [LARGE SCALE GENOMIC DNA]</scope>
    <source>
        <strain evidence="3">W106-1 / CGMCC3.15140</strain>
    </source>
</reference>
<dbReference type="CDD" id="cd20071">
    <property type="entry name" value="SET_SMYD"/>
    <property type="match status" value="1"/>
</dbReference>
<dbReference type="SMART" id="SM00317">
    <property type="entry name" value="SET"/>
    <property type="match status" value="1"/>
</dbReference>
<sequence>MRNIDELPIDIPSSPLSSTSWEIRPSPGKGLGVFAKSPIRTGQRIMVEAPLFAITPPQFVPGKGYELSAMAASVDAAVASLSPADRNVFHSCHAHYLPGEAAATEEPGSGADMRRNRNMVIFRSNAYTLTNGSVAMFPQIARINHACRPNAANVWSAASDRRIIWAARDIAAGEEVTVTYAPLLKARSDRQARLAPYGFTCDCEACRDNDPEGTDRSRVRMGRLLAELEERLAQSTSGAANKRLLPKALELVQLLEKEHMMDYLPNAYHLAAELAHRMEDSAAAMTWSEKALQLHRHADEISHAAMGEQSYLDRVRM</sequence>
<accession>W3X8A6</accession>
<name>W3X8A6_PESFW</name>
<dbReference type="InterPro" id="IPR011990">
    <property type="entry name" value="TPR-like_helical_dom_sf"/>
</dbReference>
<dbReference type="STRING" id="1229662.W3X8A6"/>
<dbReference type="InterPro" id="IPR001214">
    <property type="entry name" value="SET_dom"/>
</dbReference>
<dbReference type="PROSITE" id="PS50280">
    <property type="entry name" value="SET"/>
    <property type="match status" value="1"/>
</dbReference>
<dbReference type="KEGG" id="pfy:PFICI_04229"/>
<dbReference type="AlphaFoldDB" id="W3X8A6"/>
<dbReference type="OrthoDB" id="438641at2759"/>
<evidence type="ECO:0000259" key="1">
    <source>
        <dbReference type="PROSITE" id="PS50280"/>
    </source>
</evidence>
<dbReference type="InterPro" id="IPR046341">
    <property type="entry name" value="SET_dom_sf"/>
</dbReference>
<protein>
    <recommendedName>
        <fullName evidence="1">SET domain-containing protein</fullName>
    </recommendedName>
</protein>
<evidence type="ECO:0000313" key="3">
    <source>
        <dbReference type="Proteomes" id="UP000030651"/>
    </source>
</evidence>
<dbReference type="Gene3D" id="1.25.40.10">
    <property type="entry name" value="Tetratricopeptide repeat domain"/>
    <property type="match status" value="1"/>
</dbReference>
<dbReference type="HOGENOM" id="CLU_028281_0_3_1"/>
<keyword evidence="3" id="KW-1185">Reference proteome</keyword>
<dbReference type="PANTHER" id="PTHR47332">
    <property type="entry name" value="SET DOMAIN-CONTAINING PROTEIN 5"/>
    <property type="match status" value="1"/>
</dbReference>
<dbReference type="InterPro" id="IPR053185">
    <property type="entry name" value="SET_domain_protein"/>
</dbReference>
<proteinExistence type="predicted"/>
<evidence type="ECO:0000313" key="2">
    <source>
        <dbReference type="EMBL" id="ETS82353.1"/>
    </source>
</evidence>
<dbReference type="RefSeq" id="XP_007831001.1">
    <property type="nucleotide sequence ID" value="XM_007832810.1"/>
</dbReference>
<dbReference type="OMA" id="NTSYYWS"/>
<dbReference type="eggNOG" id="KOG2084">
    <property type="taxonomic scope" value="Eukaryota"/>
</dbReference>
<dbReference type="Pfam" id="PF00856">
    <property type="entry name" value="SET"/>
    <property type="match status" value="1"/>
</dbReference>
<organism evidence="2 3">
    <name type="scientific">Pestalotiopsis fici (strain W106-1 / CGMCC3.15140)</name>
    <dbReference type="NCBI Taxonomy" id="1229662"/>
    <lineage>
        <taxon>Eukaryota</taxon>
        <taxon>Fungi</taxon>
        <taxon>Dikarya</taxon>
        <taxon>Ascomycota</taxon>
        <taxon>Pezizomycotina</taxon>
        <taxon>Sordariomycetes</taxon>
        <taxon>Xylariomycetidae</taxon>
        <taxon>Amphisphaeriales</taxon>
        <taxon>Sporocadaceae</taxon>
        <taxon>Pestalotiopsis</taxon>
    </lineage>
</organism>
<gene>
    <name evidence="2" type="ORF">PFICI_04229</name>
</gene>
<feature type="domain" description="SET" evidence="1">
    <location>
        <begin position="19"/>
        <end position="181"/>
    </location>
</feature>
<dbReference type="Gene3D" id="2.170.270.10">
    <property type="entry name" value="SET domain"/>
    <property type="match status" value="1"/>
</dbReference>
<dbReference type="Proteomes" id="UP000030651">
    <property type="component" value="Unassembled WGS sequence"/>
</dbReference>
<dbReference type="SUPFAM" id="SSF82199">
    <property type="entry name" value="SET domain"/>
    <property type="match status" value="1"/>
</dbReference>
<dbReference type="PANTHER" id="PTHR47332:SF4">
    <property type="entry name" value="SET DOMAIN-CONTAINING PROTEIN 5"/>
    <property type="match status" value="1"/>
</dbReference>
<dbReference type="EMBL" id="KI912111">
    <property type="protein sequence ID" value="ETS82353.1"/>
    <property type="molecule type" value="Genomic_DNA"/>
</dbReference>